<dbReference type="VEuPathDB" id="AmoebaDB:ACA1_284840"/>
<dbReference type="RefSeq" id="XP_004344918.1">
    <property type="nucleotide sequence ID" value="XM_004344868.1"/>
</dbReference>
<keyword evidence="3" id="KW-1185">Reference proteome</keyword>
<reference evidence="2 3" key="1">
    <citation type="journal article" date="2013" name="Genome Biol.">
        <title>Genome of Acanthamoeba castellanii highlights extensive lateral gene transfer and early evolution of tyrosine kinase signaling.</title>
        <authorList>
            <person name="Clarke M."/>
            <person name="Lohan A.J."/>
            <person name="Liu B."/>
            <person name="Lagkouvardos I."/>
            <person name="Roy S."/>
            <person name="Zafar N."/>
            <person name="Bertelli C."/>
            <person name="Schilde C."/>
            <person name="Kianianmomeni A."/>
            <person name="Burglin T.R."/>
            <person name="Frech C."/>
            <person name="Turcotte B."/>
            <person name="Kopec K.O."/>
            <person name="Synnott J.M."/>
            <person name="Choo C."/>
            <person name="Paponov I."/>
            <person name="Finkler A."/>
            <person name="Soon Heng Tan C."/>
            <person name="Hutchins A.P."/>
            <person name="Weinmeier T."/>
            <person name="Rattei T."/>
            <person name="Chu J.S."/>
            <person name="Gimenez G."/>
            <person name="Irimia M."/>
            <person name="Rigden D.J."/>
            <person name="Fitzpatrick D.A."/>
            <person name="Lorenzo-Morales J."/>
            <person name="Bateman A."/>
            <person name="Chiu C.H."/>
            <person name="Tang P."/>
            <person name="Hegemann P."/>
            <person name="Fromm H."/>
            <person name="Raoult D."/>
            <person name="Greub G."/>
            <person name="Miranda-Saavedra D."/>
            <person name="Chen N."/>
            <person name="Nash P."/>
            <person name="Ginger M.L."/>
            <person name="Horn M."/>
            <person name="Schaap P."/>
            <person name="Caler L."/>
            <person name="Loftus B."/>
        </authorList>
    </citation>
    <scope>NUCLEOTIDE SEQUENCE [LARGE SCALE GENOMIC DNA]</scope>
    <source>
        <strain evidence="2 3">Neff</strain>
    </source>
</reference>
<dbReference type="KEGG" id="acan:ACA1_284840"/>
<dbReference type="AlphaFoldDB" id="L8H7R8"/>
<feature type="compositionally biased region" description="Basic residues" evidence="1">
    <location>
        <begin position="255"/>
        <end position="264"/>
    </location>
</feature>
<sequence>METASLLGLDGAQWFCDFYLRERDKGLLGGVSDLQRKEEEHYRSVMAHQERGMLALPLISCASYAFYWAPPGGESIASSCLRVDRMLDILRTSCSGFKVVMVCHGNIMRAFRVRIERMSQRKFRENEESTDDRDKIWNCQIIHYTRRDPETGIVAPNFYWVRSICPWDTSLSWNVWQPIHRSGGRGGTRAAADQQRRRGAVGPDGHRGDREEACAAHRVEGARGGHRQERRGREGEGGQAARQGVVAALQQPQLRHQHHHRRRR</sequence>
<gene>
    <name evidence="2" type="ORF">ACA1_284840</name>
</gene>
<protein>
    <submittedName>
        <fullName evidence="2">Phosphoglycerate mutase family protein, putative</fullName>
    </submittedName>
</protein>
<evidence type="ECO:0000313" key="3">
    <source>
        <dbReference type="Proteomes" id="UP000011083"/>
    </source>
</evidence>
<accession>L8H7R8</accession>
<dbReference type="GeneID" id="14922055"/>
<feature type="compositionally biased region" description="Low complexity" evidence="1">
    <location>
        <begin position="239"/>
        <end position="254"/>
    </location>
</feature>
<dbReference type="Gene3D" id="3.40.50.1240">
    <property type="entry name" value="Phosphoglycerate mutase-like"/>
    <property type="match status" value="1"/>
</dbReference>
<dbReference type="Proteomes" id="UP000011083">
    <property type="component" value="Unassembled WGS sequence"/>
</dbReference>
<dbReference type="InterPro" id="IPR029033">
    <property type="entry name" value="His_PPase_superfam"/>
</dbReference>
<dbReference type="SUPFAM" id="SSF53254">
    <property type="entry name" value="Phosphoglycerate mutase-like"/>
    <property type="match status" value="1"/>
</dbReference>
<organism evidence="2 3">
    <name type="scientific">Acanthamoeba castellanii (strain ATCC 30010 / Neff)</name>
    <dbReference type="NCBI Taxonomy" id="1257118"/>
    <lineage>
        <taxon>Eukaryota</taxon>
        <taxon>Amoebozoa</taxon>
        <taxon>Discosea</taxon>
        <taxon>Longamoebia</taxon>
        <taxon>Centramoebida</taxon>
        <taxon>Acanthamoebidae</taxon>
        <taxon>Acanthamoeba</taxon>
    </lineage>
</organism>
<feature type="region of interest" description="Disordered" evidence="1">
    <location>
        <begin position="182"/>
        <end position="264"/>
    </location>
</feature>
<evidence type="ECO:0000313" key="2">
    <source>
        <dbReference type="EMBL" id="ELR21175.1"/>
    </source>
</evidence>
<dbReference type="OrthoDB" id="354304at2759"/>
<dbReference type="Pfam" id="PF00300">
    <property type="entry name" value="His_Phos_1"/>
    <property type="match status" value="1"/>
</dbReference>
<dbReference type="EMBL" id="KB007908">
    <property type="protein sequence ID" value="ELR21175.1"/>
    <property type="molecule type" value="Genomic_DNA"/>
</dbReference>
<evidence type="ECO:0000256" key="1">
    <source>
        <dbReference type="SAM" id="MobiDB-lite"/>
    </source>
</evidence>
<feature type="compositionally biased region" description="Basic and acidic residues" evidence="1">
    <location>
        <begin position="204"/>
        <end position="236"/>
    </location>
</feature>
<name>L8H7R8_ACACF</name>
<proteinExistence type="predicted"/>
<dbReference type="InterPro" id="IPR013078">
    <property type="entry name" value="His_Pase_superF_clade-1"/>
</dbReference>